<feature type="transmembrane region" description="Helical" evidence="1">
    <location>
        <begin position="108"/>
        <end position="126"/>
    </location>
</feature>
<evidence type="ECO:0000313" key="3">
    <source>
        <dbReference type="Proteomes" id="UP000503251"/>
    </source>
</evidence>
<sequence length="264" mass="29777">MGWTAFVLDNLSWLVFVAICLVVLVYVLFFMKKDREDDTGPKRIPYIPYMDRWRPNTNPGALAGAFLFLAGGMPFLLGFPLLLIILIGVGVIAIILEKRRTGNTPWPMLVFTVGLIAAAIETKILIARKSPLLDHTMAWVAVMAAGLVVALISLWYGGRRTRRSWKRIQARVLDKEIYKDISYADGGEDTARTWCFQLLCEFELNGETYQVTPGFWRTFGTESGVKRFLARAIDNNGRCALWVNPQNPLQAELVGRDVKDVLLH</sequence>
<keyword evidence="3" id="KW-1185">Reference proteome</keyword>
<accession>A0ABX6NEU3</accession>
<feature type="transmembrane region" description="Helical" evidence="1">
    <location>
        <begin position="12"/>
        <end position="31"/>
    </location>
</feature>
<evidence type="ECO:0000313" key="2">
    <source>
        <dbReference type="EMBL" id="QJT09134.1"/>
    </source>
</evidence>
<evidence type="ECO:0000256" key="1">
    <source>
        <dbReference type="SAM" id="Phobius"/>
    </source>
</evidence>
<name>A0ABX6NEU3_9BACT</name>
<proteinExistence type="predicted"/>
<keyword evidence="1" id="KW-1133">Transmembrane helix</keyword>
<feature type="transmembrane region" description="Helical" evidence="1">
    <location>
        <begin position="76"/>
        <end position="96"/>
    </location>
</feature>
<reference evidence="2 3" key="1">
    <citation type="submission" date="2019-04" db="EMBL/GenBank/DDBJ databases">
        <title>Isolation and culture of sulfate reducing bacteria from the cold seep of the South China Sea.</title>
        <authorList>
            <person name="Sun C."/>
            <person name="Liu R."/>
        </authorList>
    </citation>
    <scope>NUCLEOTIDE SEQUENCE [LARGE SCALE GENOMIC DNA]</scope>
    <source>
        <strain evidence="2 3">CS1</strain>
    </source>
</reference>
<dbReference type="EMBL" id="CP039543">
    <property type="protein sequence ID" value="QJT09134.1"/>
    <property type="molecule type" value="Genomic_DNA"/>
</dbReference>
<organism evidence="2 3">
    <name type="scientific">Oceanidesulfovibrio marinus</name>
    <dbReference type="NCBI Taxonomy" id="370038"/>
    <lineage>
        <taxon>Bacteria</taxon>
        <taxon>Pseudomonadati</taxon>
        <taxon>Thermodesulfobacteriota</taxon>
        <taxon>Desulfovibrionia</taxon>
        <taxon>Desulfovibrionales</taxon>
        <taxon>Desulfovibrionaceae</taxon>
        <taxon>Oceanidesulfovibrio</taxon>
    </lineage>
</organism>
<dbReference type="Proteomes" id="UP000503251">
    <property type="component" value="Chromosome"/>
</dbReference>
<protein>
    <submittedName>
        <fullName evidence="2">Uncharacterized protein</fullName>
    </submittedName>
</protein>
<gene>
    <name evidence="2" type="ORF">E8L03_09385</name>
</gene>
<dbReference type="RefSeq" id="WP_171267203.1">
    <property type="nucleotide sequence ID" value="NZ_CP039543.1"/>
</dbReference>
<feature type="transmembrane region" description="Helical" evidence="1">
    <location>
        <begin position="138"/>
        <end position="157"/>
    </location>
</feature>
<keyword evidence="1" id="KW-0812">Transmembrane</keyword>
<keyword evidence="1" id="KW-0472">Membrane</keyword>